<dbReference type="GeneID" id="118418149"/>
<evidence type="ECO:0000313" key="1">
    <source>
        <dbReference type="Proteomes" id="UP000001554"/>
    </source>
</evidence>
<dbReference type="RefSeq" id="XP_035679877.1">
    <property type="nucleotide sequence ID" value="XM_035823984.1"/>
</dbReference>
<reference evidence="2" key="2">
    <citation type="submission" date="2025-08" db="UniProtKB">
        <authorList>
            <consortium name="RefSeq"/>
        </authorList>
    </citation>
    <scope>IDENTIFICATION</scope>
    <source>
        <strain evidence="2">S238N-H82</strain>
        <tissue evidence="2">Testes</tissue>
    </source>
</reference>
<dbReference type="OrthoDB" id="410404at2759"/>
<dbReference type="AlphaFoldDB" id="A0A9J7MT13"/>
<dbReference type="PANTHER" id="PTHR47027">
    <property type="entry name" value="REVERSE TRANSCRIPTASE DOMAIN-CONTAINING PROTEIN"/>
    <property type="match status" value="1"/>
</dbReference>
<gene>
    <name evidence="2" type="primary">LOC118418149</name>
</gene>
<dbReference type="OMA" id="TRMINGF"/>
<keyword evidence="1" id="KW-1185">Reference proteome</keyword>
<evidence type="ECO:0000313" key="2">
    <source>
        <dbReference type="RefSeq" id="XP_035679877.1"/>
    </source>
</evidence>
<organism evidence="1 2">
    <name type="scientific">Branchiostoma floridae</name>
    <name type="common">Florida lancelet</name>
    <name type="synonym">Amphioxus</name>
    <dbReference type="NCBI Taxonomy" id="7739"/>
    <lineage>
        <taxon>Eukaryota</taxon>
        <taxon>Metazoa</taxon>
        <taxon>Chordata</taxon>
        <taxon>Cephalochordata</taxon>
        <taxon>Leptocardii</taxon>
        <taxon>Amphioxiformes</taxon>
        <taxon>Branchiostomatidae</taxon>
        <taxon>Branchiostoma</taxon>
    </lineage>
</organism>
<proteinExistence type="predicted"/>
<reference evidence="1" key="1">
    <citation type="journal article" date="2020" name="Nat. Ecol. Evol.">
        <title>Deeply conserved synteny resolves early events in vertebrate evolution.</title>
        <authorList>
            <person name="Simakov O."/>
            <person name="Marletaz F."/>
            <person name="Yue J.X."/>
            <person name="O'Connell B."/>
            <person name="Jenkins J."/>
            <person name="Brandt A."/>
            <person name="Calef R."/>
            <person name="Tung C.H."/>
            <person name="Huang T.K."/>
            <person name="Schmutz J."/>
            <person name="Satoh N."/>
            <person name="Yu J.K."/>
            <person name="Putnam N.H."/>
            <person name="Green R.E."/>
            <person name="Rokhsar D.S."/>
        </authorList>
    </citation>
    <scope>NUCLEOTIDE SEQUENCE [LARGE SCALE GENOMIC DNA]</scope>
    <source>
        <strain evidence="1">S238N-H82</strain>
    </source>
</reference>
<sequence length="210" mass="24811">MIYLADKEVQRRKRLAKEEERDNVVLLDQQLENVHTFDYLGSRMQCDGDQKADVKHRMDIAQSRFSSMHHIWRDHRLPQRMKLRLYKSSVCSTFTHGCEAWDLTQDVTRMINGFNSRCLQVITKKHFRDTATHPDFNLVAAIRRRRLRYLGHVLRMDPSRLVRRTLKAYVCGGENPPEGSLLMDCDLPFELAARQARNRQMWNAKVNKIN</sequence>
<dbReference type="Proteomes" id="UP000001554">
    <property type="component" value="Chromosome 6"/>
</dbReference>
<dbReference type="KEGG" id="bfo:118418149"/>
<dbReference type="PANTHER" id="PTHR47027:SF20">
    <property type="entry name" value="REVERSE TRANSCRIPTASE-LIKE PROTEIN WITH RNA-DIRECTED DNA POLYMERASE DOMAIN"/>
    <property type="match status" value="1"/>
</dbReference>
<name>A0A9J7MT13_BRAFL</name>
<accession>A0A9J7MT13</accession>
<protein>
    <submittedName>
        <fullName evidence="2">Uncharacterized protein LOC118418149</fullName>
    </submittedName>
</protein>